<dbReference type="eggNOG" id="COG1573">
    <property type="taxonomic scope" value="Bacteria"/>
</dbReference>
<dbReference type="Proteomes" id="UP000002008">
    <property type="component" value="Chromosome"/>
</dbReference>
<dbReference type="Gene3D" id="3.40.470.10">
    <property type="entry name" value="Uracil-DNA glycosylase-like domain"/>
    <property type="match status" value="1"/>
</dbReference>
<dbReference type="InParanoid" id="A9WEA3"/>
<name>A9WEA3_CHLAA</name>
<accession>A9WEA3</accession>
<dbReference type="STRING" id="324602.Caur_0516"/>
<reference evidence="3" key="1">
    <citation type="journal article" date="2011" name="BMC Genomics">
        <title>Complete genome sequence of the filamentous anoxygenic phototrophic bacterium Chloroflexus aurantiacus.</title>
        <authorList>
            <person name="Tang K.H."/>
            <person name="Barry K."/>
            <person name="Chertkov O."/>
            <person name="Dalin E."/>
            <person name="Han C.S."/>
            <person name="Hauser L.J."/>
            <person name="Honchak B.M."/>
            <person name="Karbach L.E."/>
            <person name="Land M.L."/>
            <person name="Lapidus A."/>
            <person name="Larimer F.W."/>
            <person name="Mikhailova N."/>
            <person name="Pitluck S."/>
            <person name="Pierson B.K."/>
            <person name="Blankenship R.E."/>
        </authorList>
    </citation>
    <scope>NUCLEOTIDE SEQUENCE [LARGE SCALE GENOMIC DNA]</scope>
    <source>
        <strain evidence="3">ATCC 29366 / DSM 635 / J-10-fl</strain>
    </source>
</reference>
<dbReference type="InterPro" id="IPR005122">
    <property type="entry name" value="Uracil-DNA_glycosylase-like"/>
</dbReference>
<dbReference type="CDD" id="cd10035">
    <property type="entry name" value="UDG_like"/>
    <property type="match status" value="1"/>
</dbReference>
<dbReference type="HOGENOM" id="CLU_101311_0_0_0"/>
<proteinExistence type="predicted"/>
<evidence type="ECO:0000313" key="2">
    <source>
        <dbReference type="EMBL" id="ABY33763.1"/>
    </source>
</evidence>
<dbReference type="Pfam" id="PF03167">
    <property type="entry name" value="UDG"/>
    <property type="match status" value="1"/>
</dbReference>
<keyword evidence="3" id="KW-1185">Reference proteome</keyword>
<dbReference type="AlphaFoldDB" id="A9WEA3"/>
<dbReference type="SUPFAM" id="SSF52141">
    <property type="entry name" value="Uracil-DNA glycosylase-like"/>
    <property type="match status" value="1"/>
</dbReference>
<protein>
    <recommendedName>
        <fullName evidence="1">Uracil-DNA glycosylase-like domain-containing protein</fullName>
    </recommendedName>
</protein>
<evidence type="ECO:0000259" key="1">
    <source>
        <dbReference type="Pfam" id="PF03167"/>
    </source>
</evidence>
<organism evidence="2 3">
    <name type="scientific">Chloroflexus aurantiacus (strain ATCC 29366 / DSM 635 / J-10-fl)</name>
    <dbReference type="NCBI Taxonomy" id="324602"/>
    <lineage>
        <taxon>Bacteria</taxon>
        <taxon>Bacillati</taxon>
        <taxon>Chloroflexota</taxon>
        <taxon>Chloroflexia</taxon>
        <taxon>Chloroflexales</taxon>
        <taxon>Chloroflexineae</taxon>
        <taxon>Chloroflexaceae</taxon>
        <taxon>Chloroflexus</taxon>
    </lineage>
</organism>
<dbReference type="KEGG" id="cau:Caur_0516"/>
<evidence type="ECO:0000313" key="3">
    <source>
        <dbReference type="Proteomes" id="UP000002008"/>
    </source>
</evidence>
<dbReference type="PATRIC" id="fig|324602.8.peg.586"/>
<dbReference type="RefSeq" id="WP_012256419.1">
    <property type="nucleotide sequence ID" value="NC_010175.1"/>
</dbReference>
<feature type="domain" description="Uracil-DNA glycosylase-like" evidence="1">
    <location>
        <begin position="56"/>
        <end position="199"/>
    </location>
</feature>
<dbReference type="EnsemblBacteria" id="ABY33763">
    <property type="protein sequence ID" value="ABY33763"/>
    <property type="gene ID" value="Caur_0516"/>
</dbReference>
<dbReference type="EMBL" id="CP000909">
    <property type="protein sequence ID" value="ABY33763.1"/>
    <property type="molecule type" value="Genomic_DNA"/>
</dbReference>
<dbReference type="InterPro" id="IPR036895">
    <property type="entry name" value="Uracil-DNA_glycosylase-like_sf"/>
</dbReference>
<gene>
    <name evidence="2" type="ordered locus">Caur_0516</name>
</gene>
<sequence length="228" mass="24793">MSSIIHNLVNDLAAMAAPPHTVNMYAHQAADEQEAHGNAIRRNNLVLALTLALERGPDLLLIGEAPGYNGARRTGVPFTSEQILLAGVDPPGQFGTTRGFALATTDGRISREQTATIVYRELQALNRFAVGWNAFPLHPHRPGQPQSNRTPLQREVMLGLPFLLRFCLLFPRCPVVAMGRIADQALSRLGIVHAVVRHPAQGGAQMFAAGLRRLFMQSDESTPAQNPV</sequence>